<reference evidence="1 2" key="1">
    <citation type="submission" date="2024-06" db="EMBL/GenBank/DDBJ databases">
        <authorList>
            <person name="Pan Q."/>
            <person name="Wen M."/>
            <person name="Jouanno E."/>
            <person name="Zahm M."/>
            <person name="Klopp C."/>
            <person name="Cabau C."/>
            <person name="Louis A."/>
            <person name="Berthelot C."/>
            <person name="Parey E."/>
            <person name="Roest Crollius H."/>
            <person name="Montfort J."/>
            <person name="Robinson-Rechavi M."/>
            <person name="Bouchez O."/>
            <person name="Lampietro C."/>
            <person name="Lopez Roques C."/>
            <person name="Donnadieu C."/>
            <person name="Postlethwait J."/>
            <person name="Bobe J."/>
            <person name="Verreycken H."/>
            <person name="Guiguen Y."/>
        </authorList>
    </citation>
    <scope>NUCLEOTIDE SEQUENCE [LARGE SCALE GENOMIC DNA]</scope>
    <source>
        <strain evidence="1">Up_M1</strain>
        <tissue evidence="1">Testis</tissue>
    </source>
</reference>
<gene>
    <name evidence="1" type="ORF">UPYG_G00346880</name>
</gene>
<dbReference type="AlphaFoldDB" id="A0ABD0W233"/>
<dbReference type="Proteomes" id="UP001557470">
    <property type="component" value="Unassembled WGS sequence"/>
</dbReference>
<sequence>MEMVQPFAEKYLMKLTFFTKNDALKSDTYSFPTYTVNVRVTNKTAKPLTRQNLHNVAVSVPELHYRLNGRPYATGLLHLAFLEIEPLTPDFNPLATVLRCPKCLTMESVSRTFSCIPLTILSVPENCSSEWTSSNKTTSNWLMCDGSFVPDFPGNEWTSVNYHGREFIRAFSPIRYTDDTTDILGRCNIREYTVYEQFVFSVDMDILKAEDSSDNRGMLSHHQKHRG</sequence>
<proteinExistence type="predicted"/>
<dbReference type="EMBL" id="JAGEUA010000011">
    <property type="protein sequence ID" value="KAL0962898.1"/>
    <property type="molecule type" value="Genomic_DNA"/>
</dbReference>
<keyword evidence="2" id="KW-1185">Reference proteome</keyword>
<organism evidence="1 2">
    <name type="scientific">Umbra pygmaea</name>
    <name type="common">Eastern mudminnow</name>
    <dbReference type="NCBI Taxonomy" id="75934"/>
    <lineage>
        <taxon>Eukaryota</taxon>
        <taxon>Metazoa</taxon>
        <taxon>Chordata</taxon>
        <taxon>Craniata</taxon>
        <taxon>Vertebrata</taxon>
        <taxon>Euteleostomi</taxon>
        <taxon>Actinopterygii</taxon>
        <taxon>Neopterygii</taxon>
        <taxon>Teleostei</taxon>
        <taxon>Protacanthopterygii</taxon>
        <taxon>Esociformes</taxon>
        <taxon>Umbridae</taxon>
        <taxon>Umbra</taxon>
    </lineage>
</organism>
<comment type="caution">
    <text evidence="1">The sequence shown here is derived from an EMBL/GenBank/DDBJ whole genome shotgun (WGS) entry which is preliminary data.</text>
</comment>
<accession>A0ABD0W233</accession>
<evidence type="ECO:0000313" key="1">
    <source>
        <dbReference type="EMBL" id="KAL0962898.1"/>
    </source>
</evidence>
<evidence type="ECO:0000313" key="2">
    <source>
        <dbReference type="Proteomes" id="UP001557470"/>
    </source>
</evidence>
<protein>
    <submittedName>
        <fullName evidence="1">Uncharacterized protein</fullName>
    </submittedName>
</protein>
<name>A0ABD0W233_UMBPY</name>